<evidence type="ECO:0000313" key="2">
    <source>
        <dbReference type="Proteomes" id="UP001187734"/>
    </source>
</evidence>
<dbReference type="AlphaFoldDB" id="A0AAE8SIQ2"/>
<comment type="caution">
    <text evidence="1">The sequence shown here is derived from an EMBL/GenBank/DDBJ whole genome shotgun (WGS) entry which is preliminary data.</text>
</comment>
<sequence length="111" mass="12830">MKRNRIFTEGGRLRRIVSKKLPFETIPQNDFTMKLSIKTRVQMDELNAVAVEFMASSRAAKQDLPIRFKNMEEVDKVDKLLKLAVESWLNENPSIEVEYTLRSEAKGKSKA</sequence>
<protein>
    <submittedName>
        <fullName evidence="1">Uncharacterized protein</fullName>
    </submittedName>
</protein>
<proteinExistence type="predicted"/>
<dbReference type="Proteomes" id="UP001187734">
    <property type="component" value="Unassembled WGS sequence"/>
</dbReference>
<dbReference type="EMBL" id="ONZP01000240">
    <property type="protein sequence ID" value="SPJ78744.1"/>
    <property type="molecule type" value="Genomic_DNA"/>
</dbReference>
<organism evidence="1 2">
    <name type="scientific">Fusarium torulosum</name>
    <dbReference type="NCBI Taxonomy" id="33205"/>
    <lineage>
        <taxon>Eukaryota</taxon>
        <taxon>Fungi</taxon>
        <taxon>Dikarya</taxon>
        <taxon>Ascomycota</taxon>
        <taxon>Pezizomycotina</taxon>
        <taxon>Sordariomycetes</taxon>
        <taxon>Hypocreomycetidae</taxon>
        <taxon>Hypocreales</taxon>
        <taxon>Nectriaceae</taxon>
        <taxon>Fusarium</taxon>
    </lineage>
</organism>
<name>A0AAE8SIQ2_9HYPO</name>
<reference evidence="1" key="1">
    <citation type="submission" date="2018-03" db="EMBL/GenBank/DDBJ databases">
        <authorList>
            <person name="Guldener U."/>
        </authorList>
    </citation>
    <scope>NUCLEOTIDE SEQUENCE</scope>
</reference>
<gene>
    <name evidence="1" type="ORF">FTOL_07135</name>
</gene>
<evidence type="ECO:0000313" key="1">
    <source>
        <dbReference type="EMBL" id="SPJ78744.1"/>
    </source>
</evidence>
<accession>A0AAE8SIQ2</accession>
<keyword evidence="2" id="KW-1185">Reference proteome</keyword>